<keyword evidence="2" id="KW-0808">Transferase</keyword>
<name>A0A0B5I656_9ACTN</name>
<dbReference type="Gene3D" id="3.40.630.30">
    <property type="match status" value="1"/>
</dbReference>
<dbReference type="RefSeq" id="WP_041133649.1">
    <property type="nucleotide sequence ID" value="NZ_CP010407.1"/>
</dbReference>
<gene>
    <name evidence="2" type="ORF">SVTN_06185</name>
</gene>
<accession>A0A0B5I656</accession>
<dbReference type="Pfam" id="PF12746">
    <property type="entry name" value="GNAT_acetyltran"/>
    <property type="match status" value="1"/>
</dbReference>
<protein>
    <submittedName>
        <fullName evidence="2">GCN5 family acetyltransferase</fullName>
    </submittedName>
</protein>
<evidence type="ECO:0000259" key="1">
    <source>
        <dbReference type="PROSITE" id="PS51186"/>
    </source>
</evidence>
<dbReference type="EMBL" id="CP010407">
    <property type="protein sequence ID" value="AJF69575.1"/>
    <property type="molecule type" value="Genomic_DNA"/>
</dbReference>
<dbReference type="HOGENOM" id="CLU_101397_0_0_11"/>
<dbReference type="InterPro" id="IPR016181">
    <property type="entry name" value="Acyl_CoA_acyltransferase"/>
</dbReference>
<dbReference type="InterPro" id="IPR000182">
    <property type="entry name" value="GNAT_dom"/>
</dbReference>
<dbReference type="STRING" id="362257.SVTN_06185"/>
<dbReference type="KEGG" id="svt:SVTN_06185"/>
<dbReference type="SUPFAM" id="SSF55729">
    <property type="entry name" value="Acyl-CoA N-acyltransferases (Nat)"/>
    <property type="match status" value="1"/>
</dbReference>
<feature type="domain" description="N-acetyltransferase" evidence="1">
    <location>
        <begin position="107"/>
        <end position="249"/>
    </location>
</feature>
<dbReference type="GO" id="GO:0016747">
    <property type="term" value="F:acyltransferase activity, transferring groups other than amino-acyl groups"/>
    <property type="evidence" value="ECO:0007669"/>
    <property type="project" value="InterPro"/>
</dbReference>
<evidence type="ECO:0000313" key="3">
    <source>
        <dbReference type="Proteomes" id="UP000031774"/>
    </source>
</evidence>
<keyword evidence="3" id="KW-1185">Reference proteome</keyword>
<proteinExistence type="predicted"/>
<sequence>MTTHPLLREARSLWEELARAPRSFPPAGEVNVIVSPQSELCPSGWVGMVTLGGSALVTVPDGSAAATVRAALTGLPVEALGDAAAVRGVLPVAGVLGPAALSYASPAGFRPAAAPSRAERLPGDHPALRALEAASGQDDSGEASLDAITSPAFVVREDGRVVAAAGYRAWPRRTAHLSVLTAPEARGRGLARTTASAAVAHALAAGLLPQWRARIPASRRVAAALGFEELGAQLSLELTAPRPSATLLR</sequence>
<organism evidence="2 3">
    <name type="scientific">Streptomyces vietnamensis</name>
    <dbReference type="NCBI Taxonomy" id="362257"/>
    <lineage>
        <taxon>Bacteria</taxon>
        <taxon>Bacillati</taxon>
        <taxon>Actinomycetota</taxon>
        <taxon>Actinomycetes</taxon>
        <taxon>Kitasatosporales</taxon>
        <taxon>Streptomycetaceae</taxon>
        <taxon>Streptomyces</taxon>
    </lineage>
</organism>
<dbReference type="InterPro" id="IPR027365">
    <property type="entry name" value="GNAT_acetyltra_YdfB-like"/>
</dbReference>
<dbReference type="CDD" id="cd04301">
    <property type="entry name" value="NAT_SF"/>
    <property type="match status" value="1"/>
</dbReference>
<evidence type="ECO:0000313" key="2">
    <source>
        <dbReference type="EMBL" id="AJF69575.1"/>
    </source>
</evidence>
<dbReference type="PROSITE" id="PS51186">
    <property type="entry name" value="GNAT"/>
    <property type="match status" value="1"/>
</dbReference>
<dbReference type="Proteomes" id="UP000031774">
    <property type="component" value="Chromosome"/>
</dbReference>
<reference evidence="2 3" key="1">
    <citation type="submission" date="2014-12" db="EMBL/GenBank/DDBJ databases">
        <title>Complete genome sequence of Streptomyces vietnamensis strain GIMV4.0001, a genetic manipulable producer of the benzoisochromanequinone antibiotic granaticin.</title>
        <authorList>
            <person name="Deng M.R."/>
            <person name="Guo J."/>
            <person name="Ma L.Y."/>
            <person name="Feng G.D."/>
            <person name="Mo C.Y."/>
            <person name="Zhu H.H."/>
        </authorList>
    </citation>
    <scope>NUCLEOTIDE SEQUENCE [LARGE SCALE GENOMIC DNA]</scope>
    <source>
        <strain evidence="3">GIMV4.0001</strain>
    </source>
</reference>
<dbReference type="AlphaFoldDB" id="A0A0B5I656"/>